<dbReference type="RefSeq" id="WP_204119702.1">
    <property type="nucleotide sequence ID" value="NZ_BOLV01000022.1"/>
</dbReference>
<evidence type="ECO:0008006" key="4">
    <source>
        <dbReference type="Google" id="ProtNLM"/>
    </source>
</evidence>
<keyword evidence="3" id="KW-1185">Reference proteome</keyword>
<dbReference type="EMBL" id="JBHTOA010000059">
    <property type="protein sequence ID" value="MFD1400217.1"/>
    <property type="molecule type" value="Genomic_DNA"/>
</dbReference>
<feature type="transmembrane region" description="Helical" evidence="1">
    <location>
        <begin position="48"/>
        <end position="69"/>
    </location>
</feature>
<keyword evidence="1" id="KW-0472">Membrane</keyword>
<dbReference type="Proteomes" id="UP001597199">
    <property type="component" value="Unassembled WGS sequence"/>
</dbReference>
<evidence type="ECO:0000313" key="2">
    <source>
        <dbReference type="EMBL" id="MFD1400217.1"/>
    </source>
</evidence>
<accession>A0ABW4BID0</accession>
<evidence type="ECO:0000256" key="1">
    <source>
        <dbReference type="SAM" id="Phobius"/>
    </source>
</evidence>
<keyword evidence="1" id="KW-0812">Transmembrane</keyword>
<evidence type="ECO:0000313" key="3">
    <source>
        <dbReference type="Proteomes" id="UP001597199"/>
    </source>
</evidence>
<proteinExistence type="predicted"/>
<comment type="caution">
    <text evidence="2">The sequence shown here is derived from an EMBL/GenBank/DDBJ whole genome shotgun (WGS) entry which is preliminary data.</text>
</comment>
<protein>
    <recommendedName>
        <fullName evidence="4">DUF350 domain-containing protein</fullName>
    </recommendedName>
</protein>
<name>A0ABW4BID0_9LACO</name>
<gene>
    <name evidence="2" type="ORF">ACFQ41_13065</name>
</gene>
<reference evidence="3" key="1">
    <citation type="journal article" date="2019" name="Int. J. Syst. Evol. Microbiol.">
        <title>The Global Catalogue of Microorganisms (GCM) 10K type strain sequencing project: providing services to taxonomists for standard genome sequencing and annotation.</title>
        <authorList>
            <consortium name="The Broad Institute Genomics Platform"/>
            <consortium name="The Broad Institute Genome Sequencing Center for Infectious Disease"/>
            <person name="Wu L."/>
            <person name="Ma J."/>
        </authorList>
    </citation>
    <scope>NUCLEOTIDE SEQUENCE [LARGE SCALE GENOMIC DNA]</scope>
    <source>
        <strain evidence="3">CCM 9110</strain>
    </source>
</reference>
<sequence length="72" mass="7767">MDRITQGLQYVATAIGTIAGSYAVVKLSLYALAFMTKNRQKLEEAKDGMTHTALGLFIALSAGAFISWVKTI</sequence>
<keyword evidence="1" id="KW-1133">Transmembrane helix</keyword>
<organism evidence="2 3">
    <name type="scientific">Lacticaseibacillus suilingensis</name>
    <dbReference type="NCBI Taxonomy" id="2799577"/>
    <lineage>
        <taxon>Bacteria</taxon>
        <taxon>Bacillati</taxon>
        <taxon>Bacillota</taxon>
        <taxon>Bacilli</taxon>
        <taxon>Lactobacillales</taxon>
        <taxon>Lactobacillaceae</taxon>
        <taxon>Lacticaseibacillus</taxon>
    </lineage>
</organism>
<feature type="transmembrane region" description="Helical" evidence="1">
    <location>
        <begin position="12"/>
        <end position="36"/>
    </location>
</feature>